<accession>A0A0B7IVC2</accession>
<evidence type="ECO:0000259" key="1">
    <source>
        <dbReference type="Pfam" id="PF00534"/>
    </source>
</evidence>
<keyword evidence="2" id="KW-0808">Transferase</keyword>
<dbReference type="KEGG" id="mbac:BN1209_1201"/>
<sequence length="388" mass="43611">MLFRGRELEQQANYPAVGDIVIFQPEFIEFGGEERVILSLSRELHAQGKPHSILCYWDHINLAAYATWPLKVYQLNPSKNPISKVLSLRRCLQSIYQVGSPTPVLFNIQSAYHAGLATNAPYHVRIPDTYSLLGFKPESAQKETPSLLKCFKSKLMSLICHFATRRGIRNSKKFVTNTLALREEMQHLYGRSAEVIYLGGFGGLIDNVPERAAAPINLFTVSRLQTSKRIDWILYALAEIKRDEDSYPAWCLHIAGTGPDQNTLQNLCETLGISDQVIFHGFVSDDQLQKLYETSHVFLMPAKQGFGLPAIEALYQKLGLVVSDESGVVEILQDTNWVTIAHGGKAGFVSATKEMLKRVEDPGFYQNPMPELPTEALWAKKIISHFGW</sequence>
<dbReference type="EMBL" id="LN794158">
    <property type="protein sequence ID" value="CEN56241.1"/>
    <property type="molecule type" value="Genomic_DNA"/>
</dbReference>
<dbReference type="PANTHER" id="PTHR12526">
    <property type="entry name" value="GLYCOSYLTRANSFERASE"/>
    <property type="match status" value="1"/>
</dbReference>
<keyword evidence="3" id="KW-1185">Reference proteome</keyword>
<dbReference type="STRING" id="1581680.BN1209_1201"/>
<dbReference type="HOGENOM" id="CLU_711352_0_0_4"/>
<dbReference type="Gene3D" id="3.40.50.2000">
    <property type="entry name" value="Glycogen Phosphorylase B"/>
    <property type="match status" value="1"/>
</dbReference>
<dbReference type="CDD" id="cd03801">
    <property type="entry name" value="GT4_PimA-like"/>
    <property type="match status" value="1"/>
</dbReference>
<dbReference type="AlphaFoldDB" id="A0A0B7IVC2"/>
<dbReference type="PANTHER" id="PTHR12526:SF630">
    <property type="entry name" value="GLYCOSYLTRANSFERASE"/>
    <property type="match status" value="1"/>
</dbReference>
<feature type="domain" description="Glycosyl transferase family 1" evidence="1">
    <location>
        <begin position="217"/>
        <end position="336"/>
    </location>
</feature>
<dbReference type="InterPro" id="IPR001296">
    <property type="entry name" value="Glyco_trans_1"/>
</dbReference>
<proteinExistence type="predicted"/>
<organism evidence="2 3">
    <name type="scientific">Candidatus Methylopumilus turicensis</name>
    <dbReference type="NCBI Taxonomy" id="1581680"/>
    <lineage>
        <taxon>Bacteria</taxon>
        <taxon>Pseudomonadati</taxon>
        <taxon>Pseudomonadota</taxon>
        <taxon>Betaproteobacteria</taxon>
        <taxon>Nitrosomonadales</taxon>
        <taxon>Methylophilaceae</taxon>
        <taxon>Candidatus Methylopumilus</taxon>
    </lineage>
</organism>
<reference evidence="3" key="1">
    <citation type="submission" date="2014-12" db="EMBL/GenBank/DDBJ databases">
        <authorList>
            <person name="Salcher M.M."/>
        </authorList>
    </citation>
    <scope>NUCLEOTIDE SEQUENCE [LARGE SCALE GENOMIC DNA]</scope>
    <source>
        <strain evidence="3">MMS-10A-171</strain>
    </source>
</reference>
<dbReference type="SUPFAM" id="SSF53756">
    <property type="entry name" value="UDP-Glycosyltransferase/glycogen phosphorylase"/>
    <property type="match status" value="1"/>
</dbReference>
<dbReference type="Pfam" id="PF00534">
    <property type="entry name" value="Glycos_transf_1"/>
    <property type="match status" value="1"/>
</dbReference>
<protein>
    <submittedName>
        <fullName evidence="2">Glycosyl transferase group 1</fullName>
    </submittedName>
</protein>
<evidence type="ECO:0000313" key="2">
    <source>
        <dbReference type="EMBL" id="CEN56241.1"/>
    </source>
</evidence>
<dbReference type="GO" id="GO:0016757">
    <property type="term" value="F:glycosyltransferase activity"/>
    <property type="evidence" value="ECO:0007669"/>
    <property type="project" value="InterPro"/>
</dbReference>
<evidence type="ECO:0000313" key="3">
    <source>
        <dbReference type="Proteomes" id="UP000056322"/>
    </source>
</evidence>
<gene>
    <name evidence="2" type="ORF">BN1209_1201</name>
</gene>
<dbReference type="Proteomes" id="UP000056322">
    <property type="component" value="Chromosome 1"/>
</dbReference>
<name>A0A0B7IVC2_9PROT</name>